<protein>
    <recommendedName>
        <fullName evidence="1">SLH domain-containing protein</fullName>
    </recommendedName>
</protein>
<dbReference type="AlphaFoldDB" id="A0A494X7P3"/>
<dbReference type="RefSeq" id="WP_120979730.1">
    <property type="nucleotide sequence ID" value="NZ_RBZM01000013.1"/>
</dbReference>
<sequence>MSFKDVYPVHWGSGYIEAVQRAGLMNGVWERSENKPVVSDAAE</sequence>
<dbReference type="Pfam" id="PF00395">
    <property type="entry name" value="SLH"/>
    <property type="match status" value="1"/>
</dbReference>
<evidence type="ECO:0000313" key="3">
    <source>
        <dbReference type="Proteomes" id="UP000282076"/>
    </source>
</evidence>
<name>A0A494X7P3_9BACL</name>
<feature type="domain" description="SLH" evidence="1">
    <location>
        <begin position="2"/>
        <end position="27"/>
    </location>
</feature>
<dbReference type="Proteomes" id="UP000282076">
    <property type="component" value="Unassembled WGS sequence"/>
</dbReference>
<dbReference type="InterPro" id="IPR001119">
    <property type="entry name" value="SLH_dom"/>
</dbReference>
<proteinExistence type="predicted"/>
<dbReference type="EMBL" id="RBZM01000013">
    <property type="protein sequence ID" value="RKP46302.1"/>
    <property type="molecule type" value="Genomic_DNA"/>
</dbReference>
<gene>
    <name evidence="2" type="ORF">D7Z26_24830</name>
</gene>
<evidence type="ECO:0000259" key="1">
    <source>
        <dbReference type="Pfam" id="PF00395"/>
    </source>
</evidence>
<comment type="caution">
    <text evidence="2">The sequence shown here is derived from an EMBL/GenBank/DDBJ whole genome shotgun (WGS) entry which is preliminary data.</text>
</comment>
<organism evidence="2 3">
    <name type="scientific">Cohnella endophytica</name>
    <dbReference type="NCBI Taxonomy" id="2419778"/>
    <lineage>
        <taxon>Bacteria</taxon>
        <taxon>Bacillati</taxon>
        <taxon>Bacillota</taxon>
        <taxon>Bacilli</taxon>
        <taxon>Bacillales</taxon>
        <taxon>Paenibacillaceae</taxon>
        <taxon>Cohnella</taxon>
    </lineage>
</organism>
<accession>A0A494X7P3</accession>
<keyword evidence="3" id="KW-1185">Reference proteome</keyword>
<evidence type="ECO:0000313" key="2">
    <source>
        <dbReference type="EMBL" id="RKP46302.1"/>
    </source>
</evidence>
<reference evidence="2 3" key="1">
    <citation type="submission" date="2018-10" db="EMBL/GenBank/DDBJ databases">
        <title>Cohnella sp. M2MS4P-1, whole genome shotgun sequence.</title>
        <authorList>
            <person name="Tuo L."/>
        </authorList>
    </citation>
    <scope>NUCLEOTIDE SEQUENCE [LARGE SCALE GENOMIC DNA]</scope>
    <source>
        <strain evidence="2 3">M2MS4P-1</strain>
    </source>
</reference>